<dbReference type="EMBL" id="BSFM01000004">
    <property type="protein sequence ID" value="GLK82734.1"/>
    <property type="molecule type" value="Genomic_DNA"/>
</dbReference>
<dbReference type="PROSITE" id="PS51186">
    <property type="entry name" value="GNAT"/>
    <property type="match status" value="1"/>
</dbReference>
<dbReference type="Proteomes" id="UP001143330">
    <property type="component" value="Unassembled WGS sequence"/>
</dbReference>
<name>A0A9W6N8U5_9HYPH</name>
<evidence type="ECO:0000313" key="5">
    <source>
        <dbReference type="Proteomes" id="UP001143330"/>
    </source>
</evidence>
<dbReference type="Pfam" id="PF00583">
    <property type="entry name" value="Acetyltransf_1"/>
    <property type="match status" value="1"/>
</dbReference>
<accession>A0A9W6N8U5</accession>
<gene>
    <name evidence="4" type="ORF">GCM10017653_08030</name>
</gene>
<sequence>MNRQLAPTDMTELIDIRAIEPHDAPAISVLMRGLGFKHSVEEIARRLALASDRKMDPAFLAEQRDAPVGLLALHIAPLLFYPQPLARITTIVVTETARRRGVGRSLVEFARAVAKRAGCDTLELTSGLGRTEAHTFYEAVGFHRSGVRMACQIA</sequence>
<protein>
    <submittedName>
        <fullName evidence="4">N-acetyltransferase</fullName>
    </submittedName>
</protein>
<dbReference type="SUPFAM" id="SSF55729">
    <property type="entry name" value="Acyl-CoA N-acyltransferases (Nat)"/>
    <property type="match status" value="1"/>
</dbReference>
<dbReference type="AlphaFoldDB" id="A0A9W6N8U5"/>
<dbReference type="InterPro" id="IPR050832">
    <property type="entry name" value="Bact_Acetyltransf"/>
</dbReference>
<dbReference type="CDD" id="cd04301">
    <property type="entry name" value="NAT_SF"/>
    <property type="match status" value="1"/>
</dbReference>
<keyword evidence="1" id="KW-0808">Transferase</keyword>
<organism evidence="4 5">
    <name type="scientific">Ancylobacter defluvii</name>
    <dbReference type="NCBI Taxonomy" id="1282440"/>
    <lineage>
        <taxon>Bacteria</taxon>
        <taxon>Pseudomonadati</taxon>
        <taxon>Pseudomonadota</taxon>
        <taxon>Alphaproteobacteria</taxon>
        <taxon>Hyphomicrobiales</taxon>
        <taxon>Xanthobacteraceae</taxon>
        <taxon>Ancylobacter</taxon>
    </lineage>
</organism>
<comment type="caution">
    <text evidence="4">The sequence shown here is derived from an EMBL/GenBank/DDBJ whole genome shotgun (WGS) entry which is preliminary data.</text>
</comment>
<dbReference type="PANTHER" id="PTHR43877:SF1">
    <property type="entry name" value="ACETYLTRANSFERASE"/>
    <property type="match status" value="1"/>
</dbReference>
<dbReference type="Gene3D" id="3.40.630.30">
    <property type="match status" value="1"/>
</dbReference>
<evidence type="ECO:0000256" key="1">
    <source>
        <dbReference type="ARBA" id="ARBA00022679"/>
    </source>
</evidence>
<dbReference type="InterPro" id="IPR016181">
    <property type="entry name" value="Acyl_CoA_acyltransferase"/>
</dbReference>
<dbReference type="PANTHER" id="PTHR43877">
    <property type="entry name" value="AMINOALKYLPHOSPHONATE N-ACETYLTRANSFERASE-RELATED-RELATED"/>
    <property type="match status" value="1"/>
</dbReference>
<evidence type="ECO:0000256" key="2">
    <source>
        <dbReference type="ARBA" id="ARBA00023315"/>
    </source>
</evidence>
<evidence type="ECO:0000259" key="3">
    <source>
        <dbReference type="PROSITE" id="PS51186"/>
    </source>
</evidence>
<dbReference type="InterPro" id="IPR000182">
    <property type="entry name" value="GNAT_dom"/>
</dbReference>
<evidence type="ECO:0000313" key="4">
    <source>
        <dbReference type="EMBL" id="GLK82734.1"/>
    </source>
</evidence>
<proteinExistence type="predicted"/>
<dbReference type="GO" id="GO:0016747">
    <property type="term" value="F:acyltransferase activity, transferring groups other than amino-acyl groups"/>
    <property type="evidence" value="ECO:0007669"/>
    <property type="project" value="InterPro"/>
</dbReference>
<reference evidence="4" key="1">
    <citation type="journal article" date="2014" name="Int. J. Syst. Evol. Microbiol.">
        <title>Complete genome sequence of Corynebacterium casei LMG S-19264T (=DSM 44701T), isolated from a smear-ripened cheese.</title>
        <authorList>
            <consortium name="US DOE Joint Genome Institute (JGI-PGF)"/>
            <person name="Walter F."/>
            <person name="Albersmeier A."/>
            <person name="Kalinowski J."/>
            <person name="Ruckert C."/>
        </authorList>
    </citation>
    <scope>NUCLEOTIDE SEQUENCE</scope>
    <source>
        <strain evidence="4">VKM B-2789</strain>
    </source>
</reference>
<keyword evidence="2" id="KW-0012">Acyltransferase</keyword>
<keyword evidence="5" id="KW-1185">Reference proteome</keyword>
<reference evidence="4" key="2">
    <citation type="submission" date="2023-01" db="EMBL/GenBank/DDBJ databases">
        <authorList>
            <person name="Sun Q."/>
            <person name="Evtushenko L."/>
        </authorList>
    </citation>
    <scope>NUCLEOTIDE SEQUENCE</scope>
    <source>
        <strain evidence="4">VKM B-2789</strain>
    </source>
</reference>
<feature type="domain" description="N-acetyltransferase" evidence="3">
    <location>
        <begin position="14"/>
        <end position="154"/>
    </location>
</feature>